<sequence>MPPVTLNRRAILALGGAFILFLLVSGAITNHVRPDIVQKHLPDRWKTPQPEPEPPKFEDPPVQEWQEEIFPLAKAGKIPKINPKNIVNDNNLKTPLFIGFTRNWYLLEQAVVSYIAAGWPASQLIVIDNSGVMDSNLRGLLSPTNPWYLNHTRLSQLGVSVKRTPTLLSFAQLQNFYINYAIEQDWGYYFWSHMDVVVVSHESESPENYKSLYRKAVDVLGTTLEKRDHWALKLFAYDWLTLVNVEAMRDVGAWDTQIPYYMTDCDMYSRLTMRNWTQDNVDAGHVYDVSSHLTDLAVLFPEEGHESELNTTRFTDLLKQLQLMMEQKQKNSHGRNTWQARQDGGKGEPFWRNPKGFERGINFWIDKGRELFRIKWNYGECDLIDKGYKYGDQWTKD</sequence>
<evidence type="ECO:0000313" key="2">
    <source>
        <dbReference type="EMBL" id="KAK6502907.1"/>
    </source>
</evidence>
<feature type="region of interest" description="Disordered" evidence="1">
    <location>
        <begin position="332"/>
        <end position="351"/>
    </location>
</feature>
<feature type="region of interest" description="Disordered" evidence="1">
    <location>
        <begin position="41"/>
        <end position="60"/>
    </location>
</feature>
<evidence type="ECO:0000313" key="3">
    <source>
        <dbReference type="Proteomes" id="UP001370758"/>
    </source>
</evidence>
<name>A0AAV9W7G6_9PEZI</name>
<dbReference type="AlphaFoldDB" id="A0AAV9W7G6"/>
<keyword evidence="3" id="KW-1185">Reference proteome</keyword>
<evidence type="ECO:0000256" key="1">
    <source>
        <dbReference type="SAM" id="MobiDB-lite"/>
    </source>
</evidence>
<organism evidence="2 3">
    <name type="scientific">Arthrobotrys musiformis</name>
    <dbReference type="NCBI Taxonomy" id="47236"/>
    <lineage>
        <taxon>Eukaryota</taxon>
        <taxon>Fungi</taxon>
        <taxon>Dikarya</taxon>
        <taxon>Ascomycota</taxon>
        <taxon>Pezizomycotina</taxon>
        <taxon>Orbiliomycetes</taxon>
        <taxon>Orbiliales</taxon>
        <taxon>Orbiliaceae</taxon>
        <taxon>Arthrobotrys</taxon>
    </lineage>
</organism>
<dbReference type="EMBL" id="JAVHJL010000005">
    <property type="protein sequence ID" value="KAK6502907.1"/>
    <property type="molecule type" value="Genomic_DNA"/>
</dbReference>
<dbReference type="Proteomes" id="UP001370758">
    <property type="component" value="Unassembled WGS sequence"/>
</dbReference>
<proteinExistence type="predicted"/>
<reference evidence="2 3" key="1">
    <citation type="submission" date="2023-08" db="EMBL/GenBank/DDBJ databases">
        <authorList>
            <person name="Palmer J.M."/>
        </authorList>
    </citation>
    <scope>NUCLEOTIDE SEQUENCE [LARGE SCALE GENOMIC DNA]</scope>
    <source>
        <strain evidence="2 3">TWF481</strain>
    </source>
</reference>
<accession>A0AAV9W7G6</accession>
<comment type="caution">
    <text evidence="2">The sequence shown here is derived from an EMBL/GenBank/DDBJ whole genome shotgun (WGS) entry which is preliminary data.</text>
</comment>
<gene>
    <name evidence="2" type="ORF">TWF481_007948</name>
</gene>
<protein>
    <submittedName>
        <fullName evidence="2">Uncharacterized protein</fullName>
    </submittedName>
</protein>